<dbReference type="Pfam" id="PF13158">
    <property type="entry name" value="DUF3993"/>
    <property type="match status" value="1"/>
</dbReference>
<organism evidence="1 2">
    <name type="scientific">Bacillus timonensis</name>
    <dbReference type="NCBI Taxonomy" id="1033734"/>
    <lineage>
        <taxon>Bacteria</taxon>
        <taxon>Bacillati</taxon>
        <taxon>Bacillota</taxon>
        <taxon>Bacilli</taxon>
        <taxon>Bacillales</taxon>
        <taxon>Bacillaceae</taxon>
        <taxon>Bacillus</taxon>
    </lineage>
</organism>
<gene>
    <name evidence="1" type="ORF">E1I69_16170</name>
</gene>
<evidence type="ECO:0000313" key="2">
    <source>
        <dbReference type="Proteomes" id="UP000306477"/>
    </source>
</evidence>
<reference evidence="1 2" key="1">
    <citation type="journal article" date="2019" name="Indoor Air">
        <title>Impacts of indoor surface finishes on bacterial viability.</title>
        <authorList>
            <person name="Hu J."/>
            <person name="Maamar S.B."/>
            <person name="Glawe A.J."/>
            <person name="Gottel N."/>
            <person name="Gilbert J.A."/>
            <person name="Hartmann E.M."/>
        </authorList>
    </citation>
    <scope>NUCLEOTIDE SEQUENCE [LARGE SCALE GENOMIC DNA]</scope>
    <source>
        <strain evidence="1 2">AF060A6</strain>
    </source>
</reference>
<evidence type="ECO:0000313" key="1">
    <source>
        <dbReference type="EMBL" id="THE11174.1"/>
    </source>
</evidence>
<comment type="caution">
    <text evidence="1">The sequence shown here is derived from an EMBL/GenBank/DDBJ whole genome shotgun (WGS) entry which is preliminary data.</text>
</comment>
<proteinExistence type="predicted"/>
<sequence length="214" mass="24742">MLNKRIVLLLIIICLLGLVTVPAATASSNQPLPKEQVFTLLQEAFQAQSSLTMEFRTYDEVEQILAPYFHEDYAATFLEENLMKEEEGYIVYGSDFALYFVPFYSYTDETKMLFDQKENKMYVYELFKAPDSGPFSYKNHYEVITLEKKNSNWVISELAMEDEPPSVKESTLENETAKTATSILTWNPFKTTIYSLLEMDNRTPLQAGCFNKIF</sequence>
<dbReference type="OrthoDB" id="2680601at2"/>
<name>A0A4S3PPF8_9BACI</name>
<dbReference type="InterPro" id="IPR025056">
    <property type="entry name" value="DUF3993"/>
</dbReference>
<protein>
    <submittedName>
        <fullName evidence="1">DUF3993 domain-containing protein</fullName>
    </submittedName>
</protein>
<dbReference type="EMBL" id="SLUB01000033">
    <property type="protein sequence ID" value="THE11174.1"/>
    <property type="molecule type" value="Genomic_DNA"/>
</dbReference>
<keyword evidence="2" id="KW-1185">Reference proteome</keyword>
<accession>A0A4S3PPF8</accession>
<dbReference type="AlphaFoldDB" id="A0A4S3PPF8"/>
<dbReference type="Proteomes" id="UP000306477">
    <property type="component" value="Unassembled WGS sequence"/>
</dbReference>